<dbReference type="PANTHER" id="PTHR30408:SF12">
    <property type="entry name" value="TYPE I RESTRICTION ENZYME MJAVIII SPECIFICITY SUBUNIT"/>
    <property type="match status" value="1"/>
</dbReference>
<evidence type="ECO:0000256" key="2">
    <source>
        <dbReference type="ARBA" id="ARBA00022747"/>
    </source>
</evidence>
<dbReference type="GO" id="GO:0004519">
    <property type="term" value="F:endonuclease activity"/>
    <property type="evidence" value="ECO:0007669"/>
    <property type="project" value="UniProtKB-KW"/>
</dbReference>
<dbReference type="Gene3D" id="3.90.220.20">
    <property type="entry name" value="DNA methylase specificity domains"/>
    <property type="match status" value="2"/>
</dbReference>
<dbReference type="Proteomes" id="UP000217935">
    <property type="component" value="Chromosome"/>
</dbReference>
<dbReference type="CDD" id="cd17517">
    <property type="entry name" value="RMtype1_S_EcoKI_StySPI-TRD2-CR2_like"/>
    <property type="match status" value="1"/>
</dbReference>
<keyword evidence="5" id="KW-0378">Hydrolase</keyword>
<dbReference type="PANTHER" id="PTHR30408">
    <property type="entry name" value="TYPE-1 RESTRICTION ENZYME ECOKI SPECIFICITY PROTEIN"/>
    <property type="match status" value="1"/>
</dbReference>
<proteinExistence type="inferred from homology"/>
<dbReference type="GO" id="GO:0009307">
    <property type="term" value="P:DNA restriction-modification system"/>
    <property type="evidence" value="ECO:0007669"/>
    <property type="project" value="UniProtKB-KW"/>
</dbReference>
<keyword evidence="5" id="KW-0540">Nuclease</keyword>
<evidence type="ECO:0000313" key="6">
    <source>
        <dbReference type="Proteomes" id="UP000217935"/>
    </source>
</evidence>
<dbReference type="Pfam" id="PF01420">
    <property type="entry name" value="Methylase_S"/>
    <property type="match status" value="1"/>
</dbReference>
<dbReference type="GO" id="GO:0003677">
    <property type="term" value="F:DNA binding"/>
    <property type="evidence" value="ECO:0007669"/>
    <property type="project" value="UniProtKB-KW"/>
</dbReference>
<dbReference type="AlphaFoldDB" id="A0A291GBL3"/>
<protein>
    <submittedName>
        <fullName evidence="5">Restriction endonuclease subunit S</fullName>
    </submittedName>
</protein>
<dbReference type="REBASE" id="221558">
    <property type="entry name" value="S.CetTSPH2II"/>
</dbReference>
<dbReference type="InterPro" id="IPR052021">
    <property type="entry name" value="Type-I_RS_S_subunit"/>
</dbReference>
<organism evidence="5 6">
    <name type="scientific">Celeribacter ethanolicus</name>
    <dbReference type="NCBI Taxonomy" id="1758178"/>
    <lineage>
        <taxon>Bacteria</taxon>
        <taxon>Pseudomonadati</taxon>
        <taxon>Pseudomonadota</taxon>
        <taxon>Alphaproteobacteria</taxon>
        <taxon>Rhodobacterales</taxon>
        <taxon>Roseobacteraceae</taxon>
        <taxon>Celeribacter</taxon>
    </lineage>
</organism>
<comment type="similarity">
    <text evidence="1">Belongs to the type-I restriction system S methylase family.</text>
</comment>
<keyword evidence="6" id="KW-1185">Reference proteome</keyword>
<keyword evidence="3" id="KW-0238">DNA-binding</keyword>
<keyword evidence="2" id="KW-0680">Restriction system</keyword>
<sequence length="445" mass="49096">MSGFATVPAAPGIPAFRARFLFRQQRERARTTDAQLTASQAYGVIAQARYNELSDTRATAALAGTDNFLHVEVDDFVISLRTFEGGIERAMEAGCISPAYTVMRPTDRVAPDFFRYLLKSSAFIQTLQTAVTGIRDGKSVRYEQFADLVLPTPDLPTQKRIAAFLDRETARIDELIAKKEHLLSALDAKLRAAITKAVTQGANSDAEMKDSGVDWIGQVPTHWSITKLGYLGRCANGINIGGDAFGSGFPFISYGDVYKNRVLPNTGSGLVQSSVSDRASYTVRAGDVFFTRTSETIDEVGFSSVCMETIENAVFAGFLIRFRPSKGKLHPLFSKFAFQHSGLRDYFAKEMNLITRASLSQDLLRNMPVVLPPMEEQEIIGQHLEKLEAATRTISKKTRETIEKLKERRAALITAAVTGQIDEDTYGKAGNTSETLDRIEEEMQA</sequence>
<evidence type="ECO:0000259" key="4">
    <source>
        <dbReference type="Pfam" id="PF01420"/>
    </source>
</evidence>
<dbReference type="EMBL" id="CP022196">
    <property type="protein sequence ID" value="ATG47789.1"/>
    <property type="molecule type" value="Genomic_DNA"/>
</dbReference>
<dbReference type="Gene3D" id="1.10.287.1120">
    <property type="entry name" value="Bipartite methylase S protein"/>
    <property type="match status" value="1"/>
</dbReference>
<accession>A0A291GBL3</accession>
<reference evidence="5 6" key="1">
    <citation type="submission" date="2017-06" db="EMBL/GenBank/DDBJ databases">
        <title>Celeribacter sp. TSPH2 complete genome sequence.</title>
        <authorList>
            <person name="Woo J.-H."/>
            <person name="Kim H.-S."/>
        </authorList>
    </citation>
    <scope>NUCLEOTIDE SEQUENCE [LARGE SCALE GENOMIC DNA]</scope>
    <source>
        <strain evidence="5 6">TSPH2</strain>
    </source>
</reference>
<name>A0A291GBL3_9RHOB</name>
<keyword evidence="5" id="KW-0255">Endonuclease</keyword>
<dbReference type="SUPFAM" id="SSF116734">
    <property type="entry name" value="DNA methylase specificity domain"/>
    <property type="match status" value="2"/>
</dbReference>
<evidence type="ECO:0000256" key="3">
    <source>
        <dbReference type="ARBA" id="ARBA00023125"/>
    </source>
</evidence>
<gene>
    <name evidence="5" type="ORF">CEW89_09570</name>
</gene>
<dbReference type="InterPro" id="IPR044946">
    <property type="entry name" value="Restrct_endonuc_typeI_TRD_sf"/>
</dbReference>
<dbReference type="RefSeq" id="WP_096805745.1">
    <property type="nucleotide sequence ID" value="NZ_CP022196.1"/>
</dbReference>
<dbReference type="OrthoDB" id="512700at2"/>
<evidence type="ECO:0000256" key="1">
    <source>
        <dbReference type="ARBA" id="ARBA00010923"/>
    </source>
</evidence>
<feature type="domain" description="Type I restriction modification DNA specificity" evidence="4">
    <location>
        <begin position="248"/>
        <end position="404"/>
    </location>
</feature>
<dbReference type="InterPro" id="IPR000055">
    <property type="entry name" value="Restrct_endonuc_typeI_TRD"/>
</dbReference>
<evidence type="ECO:0000313" key="5">
    <source>
        <dbReference type="EMBL" id="ATG47789.1"/>
    </source>
</evidence>
<dbReference type="KEGG" id="ceh:CEW89_09570"/>